<name>A0ABY0BZA5_9GAMM</name>
<dbReference type="InterPro" id="IPR026950">
    <property type="entry name" value="Caps_assemb_Wzi"/>
</dbReference>
<dbReference type="InterPro" id="IPR038636">
    <property type="entry name" value="Wzi_sf"/>
</dbReference>
<evidence type="ECO:0000313" key="2">
    <source>
        <dbReference type="EMBL" id="RUO30020.1"/>
    </source>
</evidence>
<dbReference type="Gene3D" id="2.40.160.130">
    <property type="entry name" value="Capsule assembly protein Wzi"/>
    <property type="match status" value="1"/>
</dbReference>
<dbReference type="Proteomes" id="UP000287410">
    <property type="component" value="Unassembled WGS sequence"/>
</dbReference>
<dbReference type="Pfam" id="PF14052">
    <property type="entry name" value="Caps_assemb_Wzi"/>
    <property type="match status" value="1"/>
</dbReference>
<dbReference type="EMBL" id="PIPN01000003">
    <property type="protein sequence ID" value="RUO30020.1"/>
    <property type="molecule type" value="Genomic_DNA"/>
</dbReference>
<gene>
    <name evidence="2" type="ORF">CWE12_08650</name>
</gene>
<accession>A0ABY0BZA5</accession>
<sequence>MDCAMKFARNGLMAIILAGLSGNFAAHAGPWIDADDVYLRASIQQLADAGFLRGHVTTYPLMWSGIARDMSGIDVNWLTDDQTLAYYRIRSALQFAQQPRINGIKLSANSDEYRQQSFADTYRENGALQFSRTFVNAHSAGRLRTSFRAGSSDGKDYTFEGSYLATTLGNWAVSIDQMPVWWGPGQDSALALSTNAQPIQALRVNRLQDDPFQLPILSWAGHWHATAFIGRTQSAGPLGDSEIAGARLTTRPFSALQLGMSYTQQWGGSGGDFGGGTGAQSDVDYGQQRNSLVAADARIALPYAVAIYGEVARRAGDSKQVSDAAVLIGADHYLTFSDNLHQLFLEYADVPAYFYDDEVDPQGYRRWQASMGAGQDQDVSSISLGYRFQLADGTAWRITLRQQNLGSSNRLMAVQHAEQSAVANDMFEVNRQQLDISYQTALGETLFTLAGTFSRDEIKTRASAADNLIATTENDLTVRAAWEFRY</sequence>
<evidence type="ECO:0000256" key="1">
    <source>
        <dbReference type="SAM" id="SignalP"/>
    </source>
</evidence>
<proteinExistence type="predicted"/>
<keyword evidence="3" id="KW-1185">Reference proteome</keyword>
<organism evidence="2 3">
    <name type="scientific">Aliidiomarina sedimenti</name>
    <dbReference type="NCBI Taxonomy" id="1933879"/>
    <lineage>
        <taxon>Bacteria</taxon>
        <taxon>Pseudomonadati</taxon>
        <taxon>Pseudomonadota</taxon>
        <taxon>Gammaproteobacteria</taxon>
        <taxon>Alteromonadales</taxon>
        <taxon>Idiomarinaceae</taxon>
        <taxon>Aliidiomarina</taxon>
    </lineage>
</organism>
<evidence type="ECO:0000313" key="3">
    <source>
        <dbReference type="Proteomes" id="UP000287410"/>
    </source>
</evidence>
<feature type="signal peptide" evidence="1">
    <location>
        <begin position="1"/>
        <end position="28"/>
    </location>
</feature>
<evidence type="ECO:0008006" key="4">
    <source>
        <dbReference type="Google" id="ProtNLM"/>
    </source>
</evidence>
<protein>
    <recommendedName>
        <fullName evidence="4">Capsule assembly Wzi family protein</fullName>
    </recommendedName>
</protein>
<feature type="chain" id="PRO_5046799147" description="Capsule assembly Wzi family protein" evidence="1">
    <location>
        <begin position="29"/>
        <end position="486"/>
    </location>
</feature>
<reference evidence="2 3" key="1">
    <citation type="journal article" date="2018" name="Front. Microbiol.">
        <title>Genome-Based Analysis Reveals the Taxonomy and Diversity of the Family Idiomarinaceae.</title>
        <authorList>
            <person name="Liu Y."/>
            <person name="Lai Q."/>
            <person name="Shao Z."/>
        </authorList>
    </citation>
    <scope>NUCLEOTIDE SEQUENCE [LARGE SCALE GENOMIC DNA]</scope>
    <source>
        <strain evidence="2 3">GBSy1</strain>
    </source>
</reference>
<keyword evidence="1" id="KW-0732">Signal</keyword>
<comment type="caution">
    <text evidence="2">The sequence shown here is derived from an EMBL/GenBank/DDBJ whole genome shotgun (WGS) entry which is preliminary data.</text>
</comment>